<keyword evidence="4" id="KW-0539">Nucleus</keyword>
<evidence type="ECO:0000313" key="8">
    <source>
        <dbReference type="EMBL" id="KAF6819196.1"/>
    </source>
</evidence>
<proteinExistence type="predicted"/>
<dbReference type="FunFam" id="1.10.150.60:FF:000021">
    <property type="entry name" value="Chromatin structure-remodeling complex subunit rsc9"/>
    <property type="match status" value="1"/>
</dbReference>
<evidence type="ECO:0000256" key="2">
    <source>
        <dbReference type="ARBA" id="ARBA00023015"/>
    </source>
</evidence>
<dbReference type="SUPFAM" id="SSF46774">
    <property type="entry name" value="ARID-like"/>
    <property type="match status" value="1"/>
</dbReference>
<sequence>MSSSKEPEVEIHAIERTPEYEEFMTKLKAYHQERGTTLEAEPKVGPVYLDLYKTFNHIVENGGYDKVSDEKLAWRRMAEQLGIHSSNVASAAFSLKEKYYKNLAAYEIKFVHGKEPPPKDILEDVSAKGGGLLTRTRENFRGKRDSGAVGDSAAASGDDATPTRERPTPDAPPPSSVRASRGLREAPPQRVIFQPDTGPSRPTRQASSQQQQPSHAGAPSANPAGGHHPPGQQVQHTPVPLPHQPPRPPRGPSSSFNPPDGVNTSVALDTFVPRSLQQQAPQQLQALPMRPVDTPGSNPTEFIRRRQVARSLLEPPRRIGFTPGASHEGPNIYIRCLMSLRSRIFEEQQFALYHLVKISFERHDKFKFEGFPGLSEALTEKVLEIGSYFYDVNWKVSWISQVAAENLDTLDASEGTDDILERIDALEPKDPNEHIVTGDVAQQLVLINEAGLTLRNMSLLRENAAHLAEFLPIKDLICIVLSLPKHEWVVEVKHSMLDIAESLTPYMEIDSSDPLYKVLMRELRDSDDRGAILTSLRALGRISMNLEATNRLDRVPSAVLVKISQLMLLNDDELMDACLDFLYQYTAVVSNVDNLVKSLNCEHLVQHLVRLLSHNARRYQETTPLRPAVRPPSTDDPAAMPEHLLQELLKLQEPERCNQWVKCFFEEDKDSFVTQIAAWQAYQNAFKAACQAAGESLITPADFIRNSCSVYKGSKAEVWHGSGAPGEMQQKFIIHGIRCRAQPVGIDGKVFLRCLWDSASGRPNEKCGHFFGTKETMWNHVLSAHLGWTRNDKGSFDNVEEELRCQWADCKKHAEATKMARVQMSHHLQTHCCQIFNGIAINEKKLPPGSRPGDTVSFQYEETPSIPDEQNPAGPPQAAGIPLSAVLILRNIARNVVKAPAQEDLLKLHELGGEGGGWNERLFRTLMPRLYEIMSENRLLAPYIVSLISLATPERDV</sequence>
<dbReference type="GO" id="GO:0003677">
    <property type="term" value="F:DNA binding"/>
    <property type="evidence" value="ECO:0007669"/>
    <property type="project" value="InterPro"/>
</dbReference>
<name>A0A8H6N4H7_9PEZI</name>
<dbReference type="Proteomes" id="UP000639643">
    <property type="component" value="Unassembled WGS sequence"/>
</dbReference>
<protein>
    <submittedName>
        <fullName evidence="8">Chromatin structure-remodeling complex subunit rsc9</fullName>
    </submittedName>
</protein>
<dbReference type="CDD" id="cd16100">
    <property type="entry name" value="ARID"/>
    <property type="match status" value="1"/>
</dbReference>
<dbReference type="EMBL" id="WIGM01000620">
    <property type="protein sequence ID" value="KAF6819196.1"/>
    <property type="molecule type" value="Genomic_DNA"/>
</dbReference>
<dbReference type="InterPro" id="IPR036431">
    <property type="entry name" value="ARID_dom_sf"/>
</dbReference>
<keyword evidence="3" id="KW-0804">Transcription</keyword>
<evidence type="ECO:0000256" key="1">
    <source>
        <dbReference type="ARBA" id="ARBA00022853"/>
    </source>
</evidence>
<feature type="domain" description="ARID" evidence="6">
    <location>
        <begin position="17"/>
        <end position="111"/>
    </location>
</feature>
<dbReference type="GO" id="GO:0016586">
    <property type="term" value="C:RSC-type complex"/>
    <property type="evidence" value="ECO:0007669"/>
    <property type="project" value="TreeGrafter"/>
</dbReference>
<dbReference type="Pfam" id="PF01388">
    <property type="entry name" value="ARID"/>
    <property type="match status" value="1"/>
</dbReference>
<dbReference type="SMART" id="SM00501">
    <property type="entry name" value="BRIGHT"/>
    <property type="match status" value="1"/>
</dbReference>
<keyword evidence="9" id="KW-1185">Reference proteome</keyword>
<feature type="region of interest" description="Disordered" evidence="5">
    <location>
        <begin position="133"/>
        <end position="266"/>
    </location>
</feature>
<dbReference type="SMART" id="SM01014">
    <property type="entry name" value="ARID"/>
    <property type="match status" value="1"/>
</dbReference>
<dbReference type="GO" id="GO:0006355">
    <property type="term" value="P:regulation of DNA-templated transcription"/>
    <property type="evidence" value="ECO:0007669"/>
    <property type="project" value="InterPro"/>
</dbReference>
<comment type="caution">
    <text evidence="8">The sequence shown here is derived from an EMBL/GenBank/DDBJ whole genome shotgun (WGS) entry which is preliminary data.</text>
</comment>
<feature type="compositionally biased region" description="Low complexity" evidence="5">
    <location>
        <begin position="199"/>
        <end position="221"/>
    </location>
</feature>
<dbReference type="PANTHER" id="PTHR22970">
    <property type="entry name" value="AT-RICH INTERACTIVE DOMAIN-CONTAINING PROTEIN 2"/>
    <property type="match status" value="1"/>
</dbReference>
<dbReference type="Gene3D" id="1.10.150.60">
    <property type="entry name" value="ARID DNA-binding domain"/>
    <property type="match status" value="1"/>
</dbReference>
<reference evidence="8" key="1">
    <citation type="journal article" date="2020" name="Phytopathology">
        <title>Genome Sequence Resources of Colletotrichum truncatum, C. plurivorum, C. musicola, and C. sojae: Four Species Pathogenic to Soybean (Glycine max).</title>
        <authorList>
            <person name="Rogerio F."/>
            <person name="Boufleur T.R."/>
            <person name="Ciampi-Guillardi M."/>
            <person name="Sukno S.A."/>
            <person name="Thon M.R."/>
            <person name="Massola Junior N.S."/>
            <person name="Baroncelli R."/>
        </authorList>
    </citation>
    <scope>NUCLEOTIDE SEQUENCE</scope>
    <source>
        <strain evidence="8">LFN0074</strain>
    </source>
</reference>
<feature type="domain" description="RFX-type winged-helix" evidence="7">
    <location>
        <begin position="657"/>
        <end position="741"/>
    </location>
</feature>
<evidence type="ECO:0000256" key="3">
    <source>
        <dbReference type="ARBA" id="ARBA00023163"/>
    </source>
</evidence>
<feature type="region of interest" description="Disordered" evidence="5">
    <location>
        <begin position="844"/>
        <end position="877"/>
    </location>
</feature>
<dbReference type="OrthoDB" id="338531at2759"/>
<dbReference type="PROSITE" id="PS51011">
    <property type="entry name" value="ARID"/>
    <property type="match status" value="1"/>
</dbReference>
<dbReference type="InterPro" id="IPR052406">
    <property type="entry name" value="Chromatin_Remodeling_Comp"/>
</dbReference>
<keyword evidence="1" id="KW-0156">Chromatin regulator</keyword>
<dbReference type="InterPro" id="IPR001606">
    <property type="entry name" value="ARID_dom"/>
</dbReference>
<evidence type="ECO:0000259" key="6">
    <source>
        <dbReference type="PROSITE" id="PS51011"/>
    </source>
</evidence>
<organism evidence="8 9">
    <name type="scientific">Colletotrichum musicola</name>
    <dbReference type="NCBI Taxonomy" id="2175873"/>
    <lineage>
        <taxon>Eukaryota</taxon>
        <taxon>Fungi</taxon>
        <taxon>Dikarya</taxon>
        <taxon>Ascomycota</taxon>
        <taxon>Pezizomycotina</taxon>
        <taxon>Sordariomycetes</taxon>
        <taxon>Hypocreomycetidae</taxon>
        <taxon>Glomerellales</taxon>
        <taxon>Glomerellaceae</taxon>
        <taxon>Colletotrichum</taxon>
        <taxon>Colletotrichum orchidearum species complex</taxon>
    </lineage>
</organism>
<evidence type="ECO:0000259" key="7">
    <source>
        <dbReference type="PROSITE" id="PS51526"/>
    </source>
</evidence>
<dbReference type="PROSITE" id="PS51526">
    <property type="entry name" value="RFX_DBD"/>
    <property type="match status" value="1"/>
</dbReference>
<keyword evidence="2" id="KW-0805">Transcription regulation</keyword>
<dbReference type="GO" id="GO:0006325">
    <property type="term" value="P:chromatin organization"/>
    <property type="evidence" value="ECO:0007669"/>
    <property type="project" value="UniProtKB-KW"/>
</dbReference>
<dbReference type="AlphaFoldDB" id="A0A8H6N4H7"/>
<gene>
    <name evidence="8" type="ORF">CMUS01_11769</name>
</gene>
<dbReference type="InterPro" id="IPR003150">
    <property type="entry name" value="DNA-bd_RFX"/>
</dbReference>
<feature type="compositionally biased region" description="Basic and acidic residues" evidence="5">
    <location>
        <begin position="135"/>
        <end position="146"/>
    </location>
</feature>
<accession>A0A8H6N4H7</accession>
<feature type="compositionally biased region" description="Pro residues" evidence="5">
    <location>
        <begin position="239"/>
        <end position="251"/>
    </location>
</feature>
<evidence type="ECO:0000256" key="5">
    <source>
        <dbReference type="SAM" id="MobiDB-lite"/>
    </source>
</evidence>
<dbReference type="PANTHER" id="PTHR22970:SF14">
    <property type="entry name" value="AT-RICH INTERACTIVE DOMAIN-CONTAINING PROTEIN 2"/>
    <property type="match status" value="1"/>
</dbReference>
<feature type="compositionally biased region" description="Low complexity" evidence="5">
    <location>
        <begin position="147"/>
        <end position="160"/>
    </location>
</feature>
<evidence type="ECO:0000256" key="4">
    <source>
        <dbReference type="ARBA" id="ARBA00023242"/>
    </source>
</evidence>
<evidence type="ECO:0000313" key="9">
    <source>
        <dbReference type="Proteomes" id="UP000639643"/>
    </source>
</evidence>